<keyword evidence="3" id="KW-1185">Reference proteome</keyword>
<evidence type="ECO:0000256" key="1">
    <source>
        <dbReference type="SAM" id="MobiDB-lite"/>
    </source>
</evidence>
<organism evidence="2 3">
    <name type="scientific">Aquarana catesbeiana</name>
    <name type="common">American bullfrog</name>
    <name type="synonym">Rana catesbeiana</name>
    <dbReference type="NCBI Taxonomy" id="8400"/>
    <lineage>
        <taxon>Eukaryota</taxon>
        <taxon>Metazoa</taxon>
        <taxon>Chordata</taxon>
        <taxon>Craniata</taxon>
        <taxon>Vertebrata</taxon>
        <taxon>Euteleostomi</taxon>
        <taxon>Amphibia</taxon>
        <taxon>Batrachia</taxon>
        <taxon>Anura</taxon>
        <taxon>Neobatrachia</taxon>
        <taxon>Ranoidea</taxon>
        <taxon>Ranidae</taxon>
        <taxon>Aquarana</taxon>
    </lineage>
</organism>
<feature type="compositionally biased region" description="Basic and acidic residues" evidence="1">
    <location>
        <begin position="20"/>
        <end position="59"/>
    </location>
</feature>
<evidence type="ECO:0000313" key="2">
    <source>
        <dbReference type="EMBL" id="PIO24423.1"/>
    </source>
</evidence>
<gene>
    <name evidence="2" type="ORF">AB205_0197900</name>
</gene>
<feature type="compositionally biased region" description="Basic and acidic residues" evidence="1">
    <location>
        <begin position="68"/>
        <end position="85"/>
    </location>
</feature>
<sequence>GSSNRNPSERCPRPLYSRDSTQEDQKIPQEDQNEVLRDKVEVKDEMYTMGDDPCKKEEIPPEISTDPGDTRNTQRDIKAKEEEEGGHVRIKEEEIPTVFSTNGQNRNYNIVVISTFGKTEDEDIKINSSEENPITQHLHPIPHGADLSSSESGKCFNQKAHLPSNEGSDTVKEPYSCSA</sequence>
<protein>
    <submittedName>
        <fullName evidence="2">Uncharacterized protein</fullName>
    </submittedName>
</protein>
<dbReference type="AlphaFoldDB" id="A0A2G9RAZ6"/>
<feature type="non-terminal residue" evidence="2">
    <location>
        <position position="1"/>
    </location>
</feature>
<feature type="region of interest" description="Disordered" evidence="1">
    <location>
        <begin position="127"/>
        <end position="179"/>
    </location>
</feature>
<evidence type="ECO:0000313" key="3">
    <source>
        <dbReference type="Proteomes" id="UP000228934"/>
    </source>
</evidence>
<reference evidence="3" key="1">
    <citation type="journal article" date="2017" name="Nat. Commun.">
        <title>The North American bullfrog draft genome provides insight into hormonal regulation of long noncoding RNA.</title>
        <authorList>
            <person name="Hammond S.A."/>
            <person name="Warren R.L."/>
            <person name="Vandervalk B.P."/>
            <person name="Kucuk E."/>
            <person name="Khan H."/>
            <person name="Gibb E.A."/>
            <person name="Pandoh P."/>
            <person name="Kirk H."/>
            <person name="Zhao Y."/>
            <person name="Jones M."/>
            <person name="Mungall A.J."/>
            <person name="Coope R."/>
            <person name="Pleasance S."/>
            <person name="Moore R.A."/>
            <person name="Holt R.A."/>
            <person name="Round J.M."/>
            <person name="Ohora S."/>
            <person name="Walle B.V."/>
            <person name="Veldhoen N."/>
            <person name="Helbing C.C."/>
            <person name="Birol I."/>
        </authorList>
    </citation>
    <scope>NUCLEOTIDE SEQUENCE [LARGE SCALE GENOMIC DNA]</scope>
</reference>
<feature type="region of interest" description="Disordered" evidence="1">
    <location>
        <begin position="1"/>
        <end position="85"/>
    </location>
</feature>
<dbReference type="OrthoDB" id="654211at2759"/>
<proteinExistence type="predicted"/>
<dbReference type="Proteomes" id="UP000228934">
    <property type="component" value="Unassembled WGS sequence"/>
</dbReference>
<name>A0A2G9RAZ6_AQUCT</name>
<dbReference type="EMBL" id="KV952404">
    <property type="protein sequence ID" value="PIO24423.1"/>
    <property type="molecule type" value="Genomic_DNA"/>
</dbReference>
<accession>A0A2G9RAZ6</accession>
<feature type="non-terminal residue" evidence="2">
    <location>
        <position position="179"/>
    </location>
</feature>